<dbReference type="PANTHER" id="PTHR31793:SF37">
    <property type="entry name" value="ACYL-COA THIOESTER HYDROLASE YBGC"/>
    <property type="match status" value="1"/>
</dbReference>
<keyword evidence="4" id="KW-1185">Reference proteome</keyword>
<dbReference type="InterPro" id="IPR008272">
    <property type="entry name" value="HB-CoA_thioesterase_AS"/>
</dbReference>
<dbReference type="EMBL" id="JAWCUA010000010">
    <property type="protein sequence ID" value="MDU0114366.1"/>
    <property type="molecule type" value="Genomic_DNA"/>
</dbReference>
<evidence type="ECO:0000313" key="4">
    <source>
        <dbReference type="Proteomes" id="UP001257914"/>
    </source>
</evidence>
<dbReference type="Pfam" id="PF13279">
    <property type="entry name" value="4HBT_2"/>
    <property type="match status" value="1"/>
</dbReference>
<dbReference type="InterPro" id="IPR014166">
    <property type="entry name" value="Tol-Pal_acyl-CoA_thioesterase"/>
</dbReference>
<dbReference type="NCBIfam" id="TIGR00051">
    <property type="entry name" value="YbgC/FadM family acyl-CoA thioesterase"/>
    <property type="match status" value="1"/>
</dbReference>
<dbReference type="SUPFAM" id="SSF54637">
    <property type="entry name" value="Thioesterase/thiol ester dehydrase-isomerase"/>
    <property type="match status" value="1"/>
</dbReference>
<dbReference type="PANTHER" id="PTHR31793">
    <property type="entry name" value="4-HYDROXYBENZOYL-COA THIOESTERASE FAMILY MEMBER"/>
    <property type="match status" value="1"/>
</dbReference>
<dbReference type="CDD" id="cd00586">
    <property type="entry name" value="4HBT"/>
    <property type="match status" value="1"/>
</dbReference>
<dbReference type="PIRSF" id="PIRSF003230">
    <property type="entry name" value="YbgC"/>
    <property type="match status" value="1"/>
</dbReference>
<dbReference type="PROSITE" id="PS01328">
    <property type="entry name" value="4HBCOA_THIOESTERASE"/>
    <property type="match status" value="1"/>
</dbReference>
<dbReference type="Proteomes" id="UP001257914">
    <property type="component" value="Unassembled WGS sequence"/>
</dbReference>
<dbReference type="RefSeq" id="WP_315947986.1">
    <property type="nucleotide sequence ID" value="NZ_JAWCUA010000010.1"/>
</dbReference>
<protein>
    <submittedName>
        <fullName evidence="3">Tol-pal system-associated acyl-CoA thioesterase</fullName>
    </submittedName>
</protein>
<evidence type="ECO:0000313" key="3">
    <source>
        <dbReference type="EMBL" id="MDU0114366.1"/>
    </source>
</evidence>
<evidence type="ECO:0000256" key="2">
    <source>
        <dbReference type="ARBA" id="ARBA00022801"/>
    </source>
</evidence>
<name>A0ABU3R3W4_9GAMM</name>
<accession>A0ABU3R3W4</accession>
<organism evidence="3 4">
    <name type="scientific">Psychrosphaera aquimarina</name>
    <dbReference type="NCBI Taxonomy" id="2044854"/>
    <lineage>
        <taxon>Bacteria</taxon>
        <taxon>Pseudomonadati</taxon>
        <taxon>Pseudomonadota</taxon>
        <taxon>Gammaproteobacteria</taxon>
        <taxon>Alteromonadales</taxon>
        <taxon>Pseudoalteromonadaceae</taxon>
        <taxon>Psychrosphaera</taxon>
    </lineage>
</organism>
<dbReference type="InterPro" id="IPR029069">
    <property type="entry name" value="HotDog_dom_sf"/>
</dbReference>
<dbReference type="Gene3D" id="3.10.129.10">
    <property type="entry name" value="Hotdog Thioesterase"/>
    <property type="match status" value="1"/>
</dbReference>
<reference evidence="3 4" key="1">
    <citation type="submission" date="2023-10" db="EMBL/GenBank/DDBJ databases">
        <title>Psychrosphaera aquimaarina strain SW33 isolated from seawater.</title>
        <authorList>
            <person name="Bayburt H."/>
            <person name="Kim J.M."/>
            <person name="Choi B.J."/>
            <person name="Jeon C.O."/>
        </authorList>
    </citation>
    <scope>NUCLEOTIDE SEQUENCE [LARGE SCALE GENOMIC DNA]</scope>
    <source>
        <strain evidence="3 4">KCTC 52743</strain>
    </source>
</reference>
<dbReference type="InterPro" id="IPR050563">
    <property type="entry name" value="4-hydroxybenzoyl-CoA_TE"/>
</dbReference>
<comment type="caution">
    <text evidence="3">The sequence shown here is derived from an EMBL/GenBank/DDBJ whole genome shotgun (WGS) entry which is preliminary data.</text>
</comment>
<dbReference type="NCBIfam" id="TIGR02799">
    <property type="entry name" value="thio_ybgC"/>
    <property type="match status" value="1"/>
</dbReference>
<gene>
    <name evidence="3" type="primary">ybgC</name>
    <name evidence="3" type="ORF">RT723_15475</name>
</gene>
<proteinExistence type="inferred from homology"/>
<sequence length="133" mass="15419">MGFQFPIRVYYEDTDAGGIVYHANYLNFCERARTEYLRYLGIEQDRYLKQNIAFVVKTMEIDFRHAARFNEMLTVETNIVRLKRASVEFLQQVINENEQLVFVAKVQVACINSSVMKPMAIPADILEVLQSAS</sequence>
<comment type="similarity">
    <text evidence="1">Belongs to the 4-hydroxybenzoyl-CoA thioesterase family.</text>
</comment>
<dbReference type="InterPro" id="IPR006684">
    <property type="entry name" value="YbgC/YbaW"/>
</dbReference>
<keyword evidence="2" id="KW-0378">Hydrolase</keyword>
<evidence type="ECO:0000256" key="1">
    <source>
        <dbReference type="ARBA" id="ARBA00005953"/>
    </source>
</evidence>